<dbReference type="AlphaFoldDB" id="A0A3G3JTU1"/>
<accession>A0A3G3JTU1</accession>
<dbReference type="RefSeq" id="WP_123039677.1">
    <property type="nucleotide sequence ID" value="NZ_CP033433.1"/>
</dbReference>
<evidence type="ECO:0000313" key="2">
    <source>
        <dbReference type="Proteomes" id="UP000269097"/>
    </source>
</evidence>
<protein>
    <recommendedName>
        <fullName evidence="3">Serine/threonine protein kinase</fullName>
    </recommendedName>
</protein>
<dbReference type="Proteomes" id="UP000269097">
    <property type="component" value="Chromosome"/>
</dbReference>
<proteinExistence type="predicted"/>
<evidence type="ECO:0000313" key="1">
    <source>
        <dbReference type="EMBL" id="AYQ71614.1"/>
    </source>
</evidence>
<gene>
    <name evidence="1" type="ORF">EAV92_02860</name>
</gene>
<sequence>MKMNQYLKDKVKNKKVIGRGGTRIAYDLDDGYVLKVARSTKGIKCNMMEVRLSQYKPIRGYLAEIIDHDRKYRWIKMKKYVRKFPVHSQLYRSKLKEIIDIFFKHGVVPSKGVGDYKKPFAPNLRLKNNKEIVVIDYGGFKDERN</sequence>
<reference evidence="1 2" key="1">
    <citation type="submission" date="2018-10" db="EMBL/GenBank/DDBJ databases">
        <title>Genome Sequence of Cohnella sp.</title>
        <authorList>
            <person name="Srinivasan S."/>
            <person name="Kim M.K."/>
        </authorList>
    </citation>
    <scope>NUCLEOTIDE SEQUENCE [LARGE SCALE GENOMIC DNA]</scope>
    <source>
        <strain evidence="1 2">18JY8-7</strain>
    </source>
</reference>
<evidence type="ECO:0008006" key="3">
    <source>
        <dbReference type="Google" id="ProtNLM"/>
    </source>
</evidence>
<keyword evidence="2" id="KW-1185">Reference proteome</keyword>
<organism evidence="1 2">
    <name type="scientific">Cohnella candidum</name>
    <dbReference type="NCBI Taxonomy" id="2674991"/>
    <lineage>
        <taxon>Bacteria</taxon>
        <taxon>Bacillati</taxon>
        <taxon>Bacillota</taxon>
        <taxon>Bacilli</taxon>
        <taxon>Bacillales</taxon>
        <taxon>Paenibacillaceae</taxon>
        <taxon>Cohnella</taxon>
    </lineage>
</organism>
<dbReference type="EMBL" id="CP033433">
    <property type="protein sequence ID" value="AYQ71614.1"/>
    <property type="molecule type" value="Genomic_DNA"/>
</dbReference>
<name>A0A3G3JTU1_9BACL</name>
<dbReference type="KEGG" id="coh:EAV92_02860"/>